<dbReference type="RefSeq" id="WP_145375408.1">
    <property type="nucleotide sequence ID" value="NZ_CP036276.1"/>
</dbReference>
<dbReference type="AlphaFoldDB" id="A0A517ZLB0"/>
<dbReference type="KEGG" id="sdyn:Mal52_17520"/>
<protein>
    <submittedName>
        <fullName evidence="1">Uncharacterized protein</fullName>
    </submittedName>
</protein>
<sequence>MVCWLKDCANDPDLANDPRLRPAKQVVDSLAGKRYADIVVASWSLLNLMLFLGREEPTSKYGFEANRSGLGVYCCFHLTGEFSISFPQNPGDQWGVHREKGRDVRYGRWESTDDPQKAIEIIDHALESQLKILNIPPVEEE</sequence>
<evidence type="ECO:0000313" key="2">
    <source>
        <dbReference type="Proteomes" id="UP000319383"/>
    </source>
</evidence>
<accession>A0A517ZLB0</accession>
<organism evidence="1 2">
    <name type="scientific">Symmachiella dynata</name>
    <dbReference type="NCBI Taxonomy" id="2527995"/>
    <lineage>
        <taxon>Bacteria</taxon>
        <taxon>Pseudomonadati</taxon>
        <taxon>Planctomycetota</taxon>
        <taxon>Planctomycetia</taxon>
        <taxon>Planctomycetales</taxon>
        <taxon>Planctomycetaceae</taxon>
        <taxon>Symmachiella</taxon>
    </lineage>
</organism>
<evidence type="ECO:0000313" key="1">
    <source>
        <dbReference type="EMBL" id="QDU43280.1"/>
    </source>
</evidence>
<keyword evidence="2" id="KW-1185">Reference proteome</keyword>
<gene>
    <name evidence="1" type="ORF">Mal52_17520</name>
</gene>
<name>A0A517ZLB0_9PLAN</name>
<dbReference type="Proteomes" id="UP000319383">
    <property type="component" value="Chromosome"/>
</dbReference>
<reference evidence="1 2" key="1">
    <citation type="submission" date="2019-02" db="EMBL/GenBank/DDBJ databases">
        <title>Deep-cultivation of Planctomycetes and their phenomic and genomic characterization uncovers novel biology.</title>
        <authorList>
            <person name="Wiegand S."/>
            <person name="Jogler M."/>
            <person name="Boedeker C."/>
            <person name="Pinto D."/>
            <person name="Vollmers J."/>
            <person name="Rivas-Marin E."/>
            <person name="Kohn T."/>
            <person name="Peeters S.H."/>
            <person name="Heuer A."/>
            <person name="Rast P."/>
            <person name="Oberbeckmann S."/>
            <person name="Bunk B."/>
            <person name="Jeske O."/>
            <person name="Meyerdierks A."/>
            <person name="Storesund J.E."/>
            <person name="Kallscheuer N."/>
            <person name="Luecker S."/>
            <person name="Lage O.M."/>
            <person name="Pohl T."/>
            <person name="Merkel B.J."/>
            <person name="Hornburger P."/>
            <person name="Mueller R.-W."/>
            <person name="Bruemmer F."/>
            <person name="Labrenz M."/>
            <person name="Spormann A.M."/>
            <person name="Op den Camp H."/>
            <person name="Overmann J."/>
            <person name="Amann R."/>
            <person name="Jetten M.S.M."/>
            <person name="Mascher T."/>
            <person name="Medema M.H."/>
            <person name="Devos D.P."/>
            <person name="Kaster A.-K."/>
            <person name="Ovreas L."/>
            <person name="Rohde M."/>
            <person name="Galperin M.Y."/>
            <person name="Jogler C."/>
        </authorList>
    </citation>
    <scope>NUCLEOTIDE SEQUENCE [LARGE SCALE GENOMIC DNA]</scope>
    <source>
        <strain evidence="1 2">Mal52</strain>
    </source>
</reference>
<dbReference type="EMBL" id="CP036276">
    <property type="protein sequence ID" value="QDU43280.1"/>
    <property type="molecule type" value="Genomic_DNA"/>
</dbReference>
<proteinExistence type="predicted"/>